<dbReference type="Proteomes" id="UP001428290">
    <property type="component" value="Unassembled WGS sequence"/>
</dbReference>
<name>A0ABP9X7N9_9CHLR</name>
<evidence type="ECO:0000256" key="2">
    <source>
        <dbReference type="ARBA" id="ARBA00022801"/>
    </source>
</evidence>
<sequence>MRFSVQIILTRQQQLTELEHALRIQAPQGGRKAVAVIAGYNHQVELLRRQLTVHDPERWRCLDIEVNTVDAFQGSERDIVFYSIVCSNVQREIGFLRDFRRLNVALSRARELLFIVGDHAMVVQADTKGYANPFPEIITYILAHPQECLLWSPVDDL</sequence>
<organism evidence="6 7">
    <name type="scientific">Herpetosiphon gulosus</name>
    <dbReference type="NCBI Taxonomy" id="1973496"/>
    <lineage>
        <taxon>Bacteria</taxon>
        <taxon>Bacillati</taxon>
        <taxon>Chloroflexota</taxon>
        <taxon>Chloroflexia</taxon>
        <taxon>Herpetosiphonales</taxon>
        <taxon>Herpetosiphonaceae</taxon>
        <taxon>Herpetosiphon</taxon>
    </lineage>
</organism>
<proteinExistence type="predicted"/>
<dbReference type="InterPro" id="IPR050534">
    <property type="entry name" value="Coronavir_polyprotein_1ab"/>
</dbReference>
<protein>
    <recommendedName>
        <fullName evidence="5">DNA2/NAM7 helicase-like C-terminal domain-containing protein</fullName>
    </recommendedName>
</protein>
<gene>
    <name evidence="6" type="ORF">Hgul01_05230</name>
</gene>
<evidence type="ECO:0000256" key="4">
    <source>
        <dbReference type="ARBA" id="ARBA00022840"/>
    </source>
</evidence>
<dbReference type="InterPro" id="IPR041679">
    <property type="entry name" value="DNA2/NAM7-like_C"/>
</dbReference>
<keyword evidence="3" id="KW-0347">Helicase</keyword>
<dbReference type="Pfam" id="PF13087">
    <property type="entry name" value="AAA_12"/>
    <property type="match status" value="1"/>
</dbReference>
<dbReference type="SUPFAM" id="SSF52540">
    <property type="entry name" value="P-loop containing nucleoside triphosphate hydrolases"/>
    <property type="match status" value="1"/>
</dbReference>
<evidence type="ECO:0000313" key="6">
    <source>
        <dbReference type="EMBL" id="GAA5531405.1"/>
    </source>
</evidence>
<comment type="caution">
    <text evidence="6">The sequence shown here is derived from an EMBL/GenBank/DDBJ whole genome shotgun (WGS) entry which is preliminary data.</text>
</comment>
<keyword evidence="7" id="KW-1185">Reference proteome</keyword>
<dbReference type="PANTHER" id="PTHR43788">
    <property type="entry name" value="DNA2/NAM7 HELICASE FAMILY MEMBER"/>
    <property type="match status" value="1"/>
</dbReference>
<keyword evidence="1" id="KW-0547">Nucleotide-binding</keyword>
<evidence type="ECO:0000313" key="7">
    <source>
        <dbReference type="Proteomes" id="UP001428290"/>
    </source>
</evidence>
<dbReference type="PANTHER" id="PTHR43788:SF8">
    <property type="entry name" value="DNA-BINDING PROTEIN SMUBP-2"/>
    <property type="match status" value="1"/>
</dbReference>
<reference evidence="6 7" key="1">
    <citation type="submission" date="2024-02" db="EMBL/GenBank/DDBJ databases">
        <title>Herpetosiphon gulosus NBRC 112829.</title>
        <authorList>
            <person name="Ichikawa N."/>
            <person name="Katano-Makiyama Y."/>
            <person name="Hidaka K."/>
        </authorList>
    </citation>
    <scope>NUCLEOTIDE SEQUENCE [LARGE SCALE GENOMIC DNA]</scope>
    <source>
        <strain evidence="6 7">NBRC 112829</strain>
    </source>
</reference>
<dbReference type="InterPro" id="IPR047187">
    <property type="entry name" value="SF1_C_Upf1"/>
</dbReference>
<dbReference type="Gene3D" id="3.40.50.300">
    <property type="entry name" value="P-loop containing nucleotide triphosphate hydrolases"/>
    <property type="match status" value="1"/>
</dbReference>
<feature type="domain" description="DNA2/NAM7 helicase-like C-terminal" evidence="5">
    <location>
        <begin position="25"/>
        <end position="119"/>
    </location>
</feature>
<keyword evidence="2" id="KW-0378">Hydrolase</keyword>
<accession>A0ABP9X7N9</accession>
<dbReference type="RefSeq" id="WP_345724958.1">
    <property type="nucleotide sequence ID" value="NZ_BAABRU010000048.1"/>
</dbReference>
<keyword evidence="4" id="KW-0067">ATP-binding</keyword>
<dbReference type="InterPro" id="IPR027417">
    <property type="entry name" value="P-loop_NTPase"/>
</dbReference>
<dbReference type="EMBL" id="BAABRU010000048">
    <property type="protein sequence ID" value="GAA5531405.1"/>
    <property type="molecule type" value="Genomic_DNA"/>
</dbReference>
<evidence type="ECO:0000256" key="1">
    <source>
        <dbReference type="ARBA" id="ARBA00022741"/>
    </source>
</evidence>
<evidence type="ECO:0000256" key="3">
    <source>
        <dbReference type="ARBA" id="ARBA00022806"/>
    </source>
</evidence>
<evidence type="ECO:0000259" key="5">
    <source>
        <dbReference type="Pfam" id="PF13087"/>
    </source>
</evidence>
<dbReference type="CDD" id="cd18808">
    <property type="entry name" value="SF1_C_Upf1"/>
    <property type="match status" value="1"/>
</dbReference>